<feature type="domain" description="Cadherin" evidence="4">
    <location>
        <begin position="667"/>
        <end position="773"/>
    </location>
</feature>
<gene>
    <name evidence="5" type="ORF">DES45_101600</name>
</gene>
<dbReference type="InterPro" id="IPR050557">
    <property type="entry name" value="RTX_toxin/Mannuronan_C5-epim"/>
</dbReference>
<dbReference type="CDD" id="cd11304">
    <property type="entry name" value="Cadherin_repeat"/>
    <property type="match status" value="2"/>
</dbReference>
<dbReference type="InterPro" id="IPR001343">
    <property type="entry name" value="Hemolysn_Ca-bd"/>
</dbReference>
<evidence type="ECO:0000256" key="3">
    <source>
        <dbReference type="SAM" id="MobiDB-lite"/>
    </source>
</evidence>
<feature type="domain" description="Cadherin" evidence="4">
    <location>
        <begin position="883"/>
        <end position="978"/>
    </location>
</feature>
<comment type="caution">
    <text evidence="5">The sequence shown here is derived from an EMBL/GenBank/DDBJ whole genome shotgun (WGS) entry which is preliminary data.</text>
</comment>
<dbReference type="InterPro" id="IPR002126">
    <property type="entry name" value="Cadherin-like_dom"/>
</dbReference>
<evidence type="ECO:0000256" key="1">
    <source>
        <dbReference type="ARBA" id="ARBA00004613"/>
    </source>
</evidence>
<feature type="region of interest" description="Disordered" evidence="3">
    <location>
        <begin position="486"/>
        <end position="506"/>
    </location>
</feature>
<dbReference type="Gene3D" id="2.60.40.60">
    <property type="entry name" value="Cadherins"/>
    <property type="match status" value="4"/>
</dbReference>
<accession>A0A370HWK0</accession>
<evidence type="ECO:0000259" key="4">
    <source>
        <dbReference type="PROSITE" id="PS50268"/>
    </source>
</evidence>
<keyword evidence="2" id="KW-0964">Secreted</keyword>
<dbReference type="InterPro" id="IPR011049">
    <property type="entry name" value="Serralysin-like_metalloprot_C"/>
</dbReference>
<dbReference type="PANTHER" id="PTHR38340:SF1">
    <property type="entry name" value="S-LAYER PROTEIN"/>
    <property type="match status" value="1"/>
</dbReference>
<evidence type="ECO:0000256" key="2">
    <source>
        <dbReference type="ARBA" id="ARBA00022525"/>
    </source>
</evidence>
<feature type="domain" description="Cadherin" evidence="4">
    <location>
        <begin position="769"/>
        <end position="868"/>
    </location>
</feature>
<dbReference type="EMBL" id="QQBB01000001">
    <property type="protein sequence ID" value="RDI62331.1"/>
    <property type="molecule type" value="Genomic_DNA"/>
</dbReference>
<dbReference type="RefSeq" id="WP_114768460.1">
    <property type="nucleotide sequence ID" value="NZ_QQBB01000001.1"/>
</dbReference>
<dbReference type="GO" id="GO:0005576">
    <property type="term" value="C:extracellular region"/>
    <property type="evidence" value="ECO:0007669"/>
    <property type="project" value="UniProtKB-SubCell"/>
</dbReference>
<dbReference type="Proteomes" id="UP000254925">
    <property type="component" value="Unassembled WGS sequence"/>
</dbReference>
<keyword evidence="6" id="KW-1185">Reference proteome</keyword>
<dbReference type="PRINTS" id="PR00313">
    <property type="entry name" value="CABNDNGRPT"/>
</dbReference>
<dbReference type="SMART" id="SM00112">
    <property type="entry name" value="CA"/>
    <property type="match status" value="4"/>
</dbReference>
<reference evidence="5 6" key="1">
    <citation type="submission" date="2018-07" db="EMBL/GenBank/DDBJ databases">
        <title>Genomic Encyclopedia of Type Strains, Phase IV (KMG-IV): sequencing the most valuable type-strain genomes for metagenomic binning, comparative biology and taxonomic classification.</title>
        <authorList>
            <person name="Goeker M."/>
        </authorList>
    </citation>
    <scope>NUCLEOTIDE SEQUENCE [LARGE SCALE GENOMIC DNA]</scope>
    <source>
        <strain evidence="5 6">DSM 14364</strain>
    </source>
</reference>
<dbReference type="Pfam" id="PF00353">
    <property type="entry name" value="HemolysinCabind"/>
    <property type="match status" value="4"/>
</dbReference>
<dbReference type="InterPro" id="IPR018511">
    <property type="entry name" value="Hemolysin-typ_Ca-bd_CS"/>
</dbReference>
<organism evidence="5 6">
    <name type="scientific">Microvirga subterranea</name>
    <dbReference type="NCBI Taxonomy" id="186651"/>
    <lineage>
        <taxon>Bacteria</taxon>
        <taxon>Pseudomonadati</taxon>
        <taxon>Pseudomonadota</taxon>
        <taxon>Alphaproteobacteria</taxon>
        <taxon>Hyphomicrobiales</taxon>
        <taxon>Methylobacteriaceae</taxon>
        <taxon>Microvirga</taxon>
    </lineage>
</organism>
<dbReference type="GO" id="GO:0016020">
    <property type="term" value="C:membrane"/>
    <property type="evidence" value="ECO:0007669"/>
    <property type="project" value="InterPro"/>
</dbReference>
<feature type="region of interest" description="Disordered" evidence="3">
    <location>
        <begin position="998"/>
        <end position="1025"/>
    </location>
</feature>
<dbReference type="SUPFAM" id="SSF51120">
    <property type="entry name" value="beta-Roll"/>
    <property type="match status" value="3"/>
</dbReference>
<name>A0A370HWK0_9HYPH</name>
<dbReference type="GO" id="GO:0005509">
    <property type="term" value="F:calcium ion binding"/>
    <property type="evidence" value="ECO:0007669"/>
    <property type="project" value="InterPro"/>
</dbReference>
<feature type="domain" description="Cadherin" evidence="4">
    <location>
        <begin position="566"/>
        <end position="669"/>
    </location>
</feature>
<dbReference type="SUPFAM" id="SSF49313">
    <property type="entry name" value="Cadherin-like"/>
    <property type="match status" value="3"/>
</dbReference>
<sequence>MTRYISTIETVPVELVDQDPALVVTTTGSLIADGSIGVTTEDFFAARLSVDGSVYAKETGVLFFGNSTVRISASGIVEAEFVGVSLSNTDNSLVNSGQIRASESVNPQNQNTNSGVLLASDSNYILNSGLISGYYGIRAETNGHLNQIVNSGTVYGSFTGINLNFSAGFTGSGAGTAALDPSRHGVFNHGEIIGGSTGVYGKGPVRLVNTGFIQGGDKAVYLYTEDGFHATFTNSGTVTGTLAFEGGSGRETVTNTGRMEGDLNFYDGNDFYDGRDGVATGTIDLGDGDDRAYGGETADFIVAGEGDDYLLGFGDDDALIGDAGDDTLDGGEGRDFMQGGAGDDTYIVDDLNDSTQEDQAGADGGIDTVFASVFIALWQNVENLVLTGTDDLDGTGNELANSIIGNNGDNVLNGKEGADFLAGSFGNDTYVVDDAGDRVIEHADAGIDTVRASVSYTLTAHVEHLQFAGTDNLDGTGNDLANTLTGNSGRNALQGGKGDDTLDGGEGQDTALFSGAISDYTVIRNQDGTVTVVDKIAGRDGMDLLRNIEIVQFSDGTLALENRAPAAPSGSFTVGERASVNTLVTTLPQKDQDGDTITYTFANGGTVSADSRFKIVGNQILVNQPLVVEEDDTVTYTVHASDGKLITDGPVTITVRNVAPGSNTPPPAPSGNFSINERSDVGVGVTTLRANDDDGDPVAYTFANAKEGSNGLISADERFKIDRNQIQVNKVFEVTESAPVAYALVASDGEATTPGTVTITVNNVNRAPAAPSGSFTVDERTPPNSVVTTLAEKDADGQTVTYTFAGGGTVSADNRFKIDGNQILVNQSFEVTENDPVAYQIVASDGVATTTGSVTITAKNTDQPPPVNAPPTDVVLSASTAEEYAASGKLVGTLSAMDTAGDTHTYELLDGAGGRFKLVGNQILVENGFRLDFEQAARHTIKVKVTDQTGESLTKDLVITVADINPEFTAGSADHDVFWGGALGDTLSGGLGNDRLFGQGGNDTLRGEAGNDTLGGGEGKDKLTGGKGAASKDAFVFDTKLIDAKGKPNKSLANKSKDQILDFGPKYDSIFFDDAAFTNKTIAKSLKNKGASLDKPVKMKASFFKVGDKAADKDDFFIYNARTKKLYFDEDGSGSKAMVEIASLKLQKGEGTTLSASDFFFI</sequence>
<comment type="subcellular location">
    <subcellularLocation>
        <location evidence="1">Secreted</location>
    </subcellularLocation>
</comment>
<proteinExistence type="predicted"/>
<dbReference type="Gene3D" id="2.150.10.10">
    <property type="entry name" value="Serralysin-like metalloprotease, C-terminal"/>
    <property type="match status" value="4"/>
</dbReference>
<dbReference type="GO" id="GO:0007156">
    <property type="term" value="P:homophilic cell adhesion via plasma membrane adhesion molecules"/>
    <property type="evidence" value="ECO:0007669"/>
    <property type="project" value="InterPro"/>
</dbReference>
<evidence type="ECO:0000313" key="5">
    <source>
        <dbReference type="EMBL" id="RDI62331.1"/>
    </source>
</evidence>
<protein>
    <recommendedName>
        <fullName evidence="4">Cadherin domain-containing protein</fullName>
    </recommendedName>
</protein>
<dbReference type="InterPro" id="IPR015919">
    <property type="entry name" value="Cadherin-like_sf"/>
</dbReference>
<dbReference type="PROSITE" id="PS00330">
    <property type="entry name" value="HEMOLYSIN_CALCIUM"/>
    <property type="match status" value="2"/>
</dbReference>
<dbReference type="PROSITE" id="PS50268">
    <property type="entry name" value="CADHERIN_2"/>
    <property type="match status" value="4"/>
</dbReference>
<dbReference type="PANTHER" id="PTHR38340">
    <property type="entry name" value="S-LAYER PROTEIN"/>
    <property type="match status" value="1"/>
</dbReference>
<dbReference type="AlphaFoldDB" id="A0A370HWK0"/>
<evidence type="ECO:0000313" key="6">
    <source>
        <dbReference type="Proteomes" id="UP000254925"/>
    </source>
</evidence>